<gene>
    <name evidence="2" type="ORF">V1264_004449</name>
</gene>
<keyword evidence="3" id="KW-1185">Reference proteome</keyword>
<proteinExistence type="predicted"/>
<feature type="chain" id="PRO_5042957336" evidence="1">
    <location>
        <begin position="22"/>
        <end position="195"/>
    </location>
</feature>
<dbReference type="AlphaFoldDB" id="A0AAN9B2M1"/>
<feature type="signal peptide" evidence="1">
    <location>
        <begin position="1"/>
        <end position="21"/>
    </location>
</feature>
<reference evidence="2 3" key="1">
    <citation type="submission" date="2024-02" db="EMBL/GenBank/DDBJ databases">
        <title>Chromosome-scale genome assembly of the rough periwinkle Littorina saxatilis.</title>
        <authorList>
            <person name="De Jode A."/>
            <person name="Faria R."/>
            <person name="Formenti G."/>
            <person name="Sims Y."/>
            <person name="Smith T.P."/>
            <person name="Tracey A."/>
            <person name="Wood J.M.D."/>
            <person name="Zagrodzka Z.B."/>
            <person name="Johannesson K."/>
            <person name="Butlin R.K."/>
            <person name="Leder E.H."/>
        </authorList>
    </citation>
    <scope>NUCLEOTIDE SEQUENCE [LARGE SCALE GENOMIC DNA]</scope>
    <source>
        <strain evidence="2">Snail1</strain>
        <tissue evidence="2">Muscle</tissue>
    </source>
</reference>
<sequence>MVIVTFYHIVVGVAISDGVGACISPGHRQGCSLQSNVDGPCFNPKATCTEDKGVCKLKDGEKCNKDTYTLCLDGAKCALTNQGSCCCVRGASNHSYTCTESPECIPTGCTCQNYAGVLVSDMFVGEHCHGDSTTKICRGLVPVNANITVVESSSTPGFNDTSPDIVDMYDNRGGARFSAPWFNVACAAFGVLVTL</sequence>
<dbReference type="EMBL" id="JBAMIC010000013">
    <property type="protein sequence ID" value="KAK7097476.1"/>
    <property type="molecule type" value="Genomic_DNA"/>
</dbReference>
<dbReference type="Proteomes" id="UP001374579">
    <property type="component" value="Unassembled WGS sequence"/>
</dbReference>
<keyword evidence="1" id="KW-0732">Signal</keyword>
<evidence type="ECO:0000313" key="2">
    <source>
        <dbReference type="EMBL" id="KAK7097476.1"/>
    </source>
</evidence>
<comment type="caution">
    <text evidence="2">The sequence shown here is derived from an EMBL/GenBank/DDBJ whole genome shotgun (WGS) entry which is preliminary data.</text>
</comment>
<protein>
    <submittedName>
        <fullName evidence="2">Uncharacterized protein</fullName>
    </submittedName>
</protein>
<name>A0AAN9B2M1_9CAEN</name>
<organism evidence="2 3">
    <name type="scientific">Littorina saxatilis</name>
    <dbReference type="NCBI Taxonomy" id="31220"/>
    <lineage>
        <taxon>Eukaryota</taxon>
        <taxon>Metazoa</taxon>
        <taxon>Spiralia</taxon>
        <taxon>Lophotrochozoa</taxon>
        <taxon>Mollusca</taxon>
        <taxon>Gastropoda</taxon>
        <taxon>Caenogastropoda</taxon>
        <taxon>Littorinimorpha</taxon>
        <taxon>Littorinoidea</taxon>
        <taxon>Littorinidae</taxon>
        <taxon>Littorina</taxon>
    </lineage>
</organism>
<evidence type="ECO:0000313" key="3">
    <source>
        <dbReference type="Proteomes" id="UP001374579"/>
    </source>
</evidence>
<evidence type="ECO:0000256" key="1">
    <source>
        <dbReference type="SAM" id="SignalP"/>
    </source>
</evidence>
<accession>A0AAN9B2M1</accession>